<evidence type="ECO:0000313" key="5">
    <source>
        <dbReference type="EMBL" id="QCC45509.1"/>
    </source>
</evidence>
<dbReference type="RefSeq" id="WP_010903332.1">
    <property type="nucleotide sequence ID" value="NZ_VRYN01000001.1"/>
</dbReference>
<dbReference type="FunFam" id="3.40.980.10:FF:000006">
    <property type="entry name" value="Molybdenum cofactor biosynthesis protein B"/>
    <property type="match status" value="1"/>
</dbReference>
<name>A0A4D6GUQ3_HALS9</name>
<evidence type="ECO:0000313" key="7">
    <source>
        <dbReference type="Proteomes" id="UP000296216"/>
    </source>
</evidence>
<gene>
    <name evidence="5" type="primary">moaB</name>
    <name evidence="6" type="ORF">APQ99_00283</name>
    <name evidence="5" type="ORF">HBSAL_09315</name>
</gene>
<dbReference type="SUPFAM" id="SSF53218">
    <property type="entry name" value="Molybdenum cofactor biosynthesis proteins"/>
    <property type="match status" value="1"/>
</dbReference>
<dbReference type="Pfam" id="PF00994">
    <property type="entry name" value="MoCF_biosynth"/>
    <property type="match status" value="1"/>
</dbReference>
<dbReference type="EMBL" id="CP038631">
    <property type="protein sequence ID" value="QCC45509.1"/>
    <property type="molecule type" value="Genomic_DNA"/>
</dbReference>
<evidence type="ECO:0000313" key="6">
    <source>
        <dbReference type="EMBL" id="TYO81773.1"/>
    </source>
</evidence>
<dbReference type="AlphaFoldDB" id="A0A4D6GUQ3"/>
<evidence type="ECO:0000256" key="2">
    <source>
        <dbReference type="ARBA" id="ARBA00023150"/>
    </source>
</evidence>
<dbReference type="CDD" id="cd00886">
    <property type="entry name" value="MogA_MoaB"/>
    <property type="match status" value="1"/>
</dbReference>
<evidence type="ECO:0000259" key="4">
    <source>
        <dbReference type="SMART" id="SM00852"/>
    </source>
</evidence>
<dbReference type="InterPro" id="IPR008284">
    <property type="entry name" value="MoCF_biosynth_CS"/>
</dbReference>
<feature type="region of interest" description="Disordered" evidence="3">
    <location>
        <begin position="1"/>
        <end position="47"/>
    </location>
</feature>
<dbReference type="PROSITE" id="PS01078">
    <property type="entry name" value="MOCF_BIOSYNTHESIS_1"/>
    <property type="match status" value="1"/>
</dbReference>
<keyword evidence="5" id="KW-0808">Transferase</keyword>
<dbReference type="GO" id="GO:0005829">
    <property type="term" value="C:cytosol"/>
    <property type="evidence" value="ECO:0007669"/>
    <property type="project" value="TreeGrafter"/>
</dbReference>
<reference evidence="5 7" key="1">
    <citation type="journal article" date="2019" name="Microbiol. Resour. Announc.">
        <title>The Genome Sequence of the Halobacterium salinarum Type Strain Is Closely Related to That of Laboratory Strains NRC-1 and R1.</title>
        <authorList>
            <person name="Pfeiffer F."/>
            <person name="Marchfelder A."/>
            <person name="Habermann B."/>
            <person name="Dyall-Smith M.L."/>
        </authorList>
    </citation>
    <scope>NUCLEOTIDE SEQUENCE [LARGE SCALE GENOMIC DNA]</scope>
    <source>
        <strain evidence="5">91-R6</strain>
        <strain evidence="7">ATCC 33171 / DSM 3754 / JCM 8978 / NBRC 102687 / NCIMB 764 / 91-R6</strain>
    </source>
</reference>
<dbReference type="PANTHER" id="PTHR43232:SF2">
    <property type="entry name" value="MOLYBDENUM COFACTOR BIOSYNTHESIS PROTEIN B"/>
    <property type="match status" value="1"/>
</dbReference>
<dbReference type="Proteomes" id="UP000296216">
    <property type="component" value="Chromosome"/>
</dbReference>
<feature type="compositionally biased region" description="Acidic residues" evidence="3">
    <location>
        <begin position="14"/>
        <end position="36"/>
    </location>
</feature>
<dbReference type="NCBIfam" id="TIGR00177">
    <property type="entry name" value="molyb_syn"/>
    <property type="match status" value="1"/>
</dbReference>
<dbReference type="EC" id="2.7.7.75" evidence="5"/>
<dbReference type="Proteomes" id="UP000323075">
    <property type="component" value="Unassembled WGS sequence"/>
</dbReference>
<sequence length="205" mass="21204">MVDFQSRNTRRNDDDDDAAESSDDGTAESTPDNEDSTDAHHDDDVSQVGVAVVTVSSSRSLSDDPAGDAVVAAVEAAGHEVATRELVTDRYDRVQGALDNLTGRDDVAAVITTGGTGVTPDDVTVDAARPLFDMELPGFGEEFRRRSAADIGTKIIGSRATGGVVGGTLVFCLPGSEHAATLGTDEIILPELAHLAGLAGHNTDA</sequence>
<dbReference type="PANTHER" id="PTHR43232">
    <property type="entry name" value="MOLYBDENUM COFACTOR BIOSYNTHESIS PROTEIN B"/>
    <property type="match status" value="1"/>
</dbReference>
<dbReference type="InterPro" id="IPR001453">
    <property type="entry name" value="MoaB/Mog_dom"/>
</dbReference>
<evidence type="ECO:0000256" key="1">
    <source>
        <dbReference type="ARBA" id="ARBA00006112"/>
    </source>
</evidence>
<accession>A0A4D6GUQ3</accession>
<dbReference type="GO" id="GO:0006777">
    <property type="term" value="P:Mo-molybdopterin cofactor biosynthetic process"/>
    <property type="evidence" value="ECO:0007669"/>
    <property type="project" value="UniProtKB-KW"/>
</dbReference>
<dbReference type="InterPro" id="IPR036425">
    <property type="entry name" value="MoaB/Mog-like_dom_sf"/>
</dbReference>
<proteinExistence type="inferred from homology"/>
<comment type="similarity">
    <text evidence="1">Belongs to the MoaB/Mog family.</text>
</comment>
<organism evidence="5 7">
    <name type="scientific">Halobacterium salinarum (strain ATCC 33171 / DSM 3754 / JCM 8978 / NBRC 102687 / NCIMB 764 / 91-R6)</name>
    <dbReference type="NCBI Taxonomy" id="2597657"/>
    <lineage>
        <taxon>Archaea</taxon>
        <taxon>Methanobacteriati</taxon>
        <taxon>Methanobacteriota</taxon>
        <taxon>Stenosarchaea group</taxon>
        <taxon>Halobacteria</taxon>
        <taxon>Halobacteriales</taxon>
        <taxon>Halobacteriaceae</taxon>
        <taxon>Halobacterium</taxon>
    </lineage>
</organism>
<reference evidence="5" key="3">
    <citation type="journal article" name="MicrobiologyOpen">
        <title>Whole-genome comparison between the type strain of Halobacterium salinarum (DSM 3754(T)) and the laboratory strains R1 and NRC-1.</title>
        <authorList>
            <person name="Pfeiffer F."/>
            <person name="Losensky G."/>
            <person name="Marchfelder A."/>
            <person name="Habermann B."/>
            <person name="Dyall-Smith M."/>
        </authorList>
    </citation>
    <scope>NUCLEOTIDE SEQUENCE</scope>
    <source>
        <strain evidence="5">91-R6</strain>
    </source>
</reference>
<evidence type="ECO:0000256" key="3">
    <source>
        <dbReference type="SAM" id="MobiDB-lite"/>
    </source>
</evidence>
<evidence type="ECO:0000313" key="8">
    <source>
        <dbReference type="Proteomes" id="UP000323075"/>
    </source>
</evidence>
<dbReference type="GeneID" id="68694453"/>
<reference evidence="6 8" key="2">
    <citation type="submission" date="2019-07" db="EMBL/GenBank/DDBJ databases">
        <title>Genomic Encyclopedia of Archaeal and Bacterial Type Strains, Phase II (KMG-II): from individual species to whole genera.</title>
        <authorList>
            <person name="Goeker M."/>
        </authorList>
    </citation>
    <scope>NUCLEOTIDE SEQUENCE [LARGE SCALE GENOMIC DNA]</scope>
    <source>
        <strain evidence="6 8">DSM 3754</strain>
    </source>
</reference>
<dbReference type="Gene3D" id="3.40.980.10">
    <property type="entry name" value="MoaB/Mog-like domain"/>
    <property type="match status" value="1"/>
</dbReference>
<keyword evidence="5" id="KW-0548">Nucleotidyltransferase</keyword>
<dbReference type="SMART" id="SM00852">
    <property type="entry name" value="MoCF_biosynth"/>
    <property type="match status" value="1"/>
</dbReference>
<dbReference type="EMBL" id="VRYN01000001">
    <property type="protein sequence ID" value="TYO81773.1"/>
    <property type="molecule type" value="Genomic_DNA"/>
</dbReference>
<dbReference type="GO" id="GO:0061598">
    <property type="term" value="F:molybdopterin adenylyltransferase activity"/>
    <property type="evidence" value="ECO:0007669"/>
    <property type="project" value="UniProtKB-EC"/>
</dbReference>
<dbReference type="InterPro" id="IPR012245">
    <property type="entry name" value="MoaB"/>
</dbReference>
<dbReference type="PIRSF" id="PIRSF006443">
    <property type="entry name" value="MoaB"/>
    <property type="match status" value="1"/>
</dbReference>
<keyword evidence="2" id="KW-0501">Molybdenum cofactor biosynthesis</keyword>
<feature type="domain" description="MoaB/Mog" evidence="4">
    <location>
        <begin position="51"/>
        <end position="195"/>
    </location>
</feature>
<protein>
    <submittedName>
        <fullName evidence="6">Molybdenum cofactor biosynthesis protein B</fullName>
    </submittedName>
    <submittedName>
        <fullName evidence="5">Molybdopterin adenylyltransferase</fullName>
        <ecNumber evidence="5">2.7.7.75</ecNumber>
    </submittedName>
</protein>